<dbReference type="EMBL" id="JAAMOZ010000001">
    <property type="protein sequence ID" value="NIH55411.1"/>
    <property type="molecule type" value="Genomic_DNA"/>
</dbReference>
<keyword evidence="1" id="KW-1133">Transmembrane helix</keyword>
<accession>A0ABX0SBP6</accession>
<dbReference type="Pfam" id="PF04854">
    <property type="entry name" value="DUF624"/>
    <property type="match status" value="1"/>
</dbReference>
<dbReference type="Proteomes" id="UP000749311">
    <property type="component" value="Unassembled WGS sequence"/>
</dbReference>
<dbReference type="RefSeq" id="WP_167163759.1">
    <property type="nucleotide sequence ID" value="NZ_BAAAOO010000018.1"/>
</dbReference>
<sequence length="216" mass="23257">MFSRLFNLDAPVWRVMSTVADIIWLNILTIVFSLPVVTIGASLTALHDSARRISTSTDDGTTRTFVTSFTSNARKATALWGIAGPLAAAIGASWIFLRIPELLVLKILVTFSFVLVFPFIWSLQARLENSVRRTLANAVLVAFARLPWSVAVLAIEAVIVALFVAVGLYLPEALFLLVLLGLPLITFATTPVIERAIAPLVAQAVSGEHTAAEDAG</sequence>
<evidence type="ECO:0000256" key="1">
    <source>
        <dbReference type="SAM" id="Phobius"/>
    </source>
</evidence>
<evidence type="ECO:0008006" key="4">
    <source>
        <dbReference type="Google" id="ProtNLM"/>
    </source>
</evidence>
<keyword evidence="1" id="KW-0812">Transmembrane</keyword>
<proteinExistence type="predicted"/>
<feature type="transmembrane region" description="Helical" evidence="1">
    <location>
        <begin position="135"/>
        <end position="168"/>
    </location>
</feature>
<feature type="transmembrane region" description="Helical" evidence="1">
    <location>
        <begin position="103"/>
        <end position="123"/>
    </location>
</feature>
<reference evidence="2 3" key="1">
    <citation type="submission" date="2020-02" db="EMBL/GenBank/DDBJ databases">
        <title>Sequencing the genomes of 1000 actinobacteria strains.</title>
        <authorList>
            <person name="Klenk H.-P."/>
        </authorList>
    </citation>
    <scope>NUCLEOTIDE SEQUENCE [LARGE SCALE GENOMIC DNA]</scope>
    <source>
        <strain evidence="2 3">DSM 19609</strain>
    </source>
</reference>
<organism evidence="2 3">
    <name type="scientific">Brooklawnia cerclae</name>
    <dbReference type="NCBI Taxonomy" id="349934"/>
    <lineage>
        <taxon>Bacteria</taxon>
        <taxon>Bacillati</taxon>
        <taxon>Actinomycetota</taxon>
        <taxon>Actinomycetes</taxon>
        <taxon>Propionibacteriales</taxon>
        <taxon>Propionibacteriaceae</taxon>
        <taxon>Brooklawnia</taxon>
    </lineage>
</organism>
<dbReference type="InterPro" id="IPR006938">
    <property type="entry name" value="DUF624"/>
</dbReference>
<comment type="caution">
    <text evidence="2">The sequence shown here is derived from an EMBL/GenBank/DDBJ whole genome shotgun (WGS) entry which is preliminary data.</text>
</comment>
<keyword evidence="3" id="KW-1185">Reference proteome</keyword>
<feature type="transmembrane region" description="Helical" evidence="1">
    <location>
        <begin position="22"/>
        <end position="46"/>
    </location>
</feature>
<protein>
    <recommendedName>
        <fullName evidence="4">DUF624 domain-containing protein</fullName>
    </recommendedName>
</protein>
<gene>
    <name evidence="2" type="ORF">FB473_000056</name>
</gene>
<evidence type="ECO:0000313" key="2">
    <source>
        <dbReference type="EMBL" id="NIH55411.1"/>
    </source>
</evidence>
<feature type="transmembrane region" description="Helical" evidence="1">
    <location>
        <begin position="174"/>
        <end position="193"/>
    </location>
</feature>
<keyword evidence="1" id="KW-0472">Membrane</keyword>
<name>A0ABX0SBP6_9ACTN</name>
<evidence type="ECO:0000313" key="3">
    <source>
        <dbReference type="Proteomes" id="UP000749311"/>
    </source>
</evidence>
<feature type="transmembrane region" description="Helical" evidence="1">
    <location>
        <begin position="78"/>
        <end position="97"/>
    </location>
</feature>